<evidence type="ECO:0000259" key="1">
    <source>
        <dbReference type="Pfam" id="PF13116"/>
    </source>
</evidence>
<feature type="domain" description="YhdP central" evidence="1">
    <location>
        <begin position="8"/>
        <end position="1271"/>
    </location>
</feature>
<gene>
    <name evidence="2" type="ORF">APQ14_01450</name>
</gene>
<dbReference type="PANTHER" id="PTHR38690:SF1">
    <property type="entry name" value="PROTEASE"/>
    <property type="match status" value="1"/>
</dbReference>
<dbReference type="RefSeq" id="WP_060467093.1">
    <property type="nucleotide sequence ID" value="NZ_AP025514.1"/>
</dbReference>
<dbReference type="InterPro" id="IPR025263">
    <property type="entry name" value="YhdP_central"/>
</dbReference>
<dbReference type="InterPro" id="IPR011836">
    <property type="entry name" value="YhdP"/>
</dbReference>
<dbReference type="PANTHER" id="PTHR38690">
    <property type="entry name" value="PROTEASE-RELATED"/>
    <property type="match status" value="1"/>
</dbReference>
<dbReference type="NCBIfam" id="TIGR02099">
    <property type="entry name" value="YhdP family protein"/>
    <property type="match status" value="1"/>
</dbReference>
<accession>A0A120DHA2</accession>
<evidence type="ECO:0000313" key="3">
    <source>
        <dbReference type="Proteomes" id="UP000057389"/>
    </source>
</evidence>
<keyword evidence="3" id="KW-1185">Reference proteome</keyword>
<organism evidence="2 3">
    <name type="scientific">Vibrio toranzoniae</name>
    <dbReference type="NCBI Taxonomy" id="1194427"/>
    <lineage>
        <taxon>Bacteria</taxon>
        <taxon>Pseudomonadati</taxon>
        <taxon>Pseudomonadota</taxon>
        <taxon>Gammaproteobacteria</taxon>
        <taxon>Vibrionales</taxon>
        <taxon>Vibrionaceae</taxon>
        <taxon>Vibrio</taxon>
    </lineage>
</organism>
<dbReference type="EMBL" id="LMXU01000004">
    <property type="protein sequence ID" value="KWU02131.1"/>
    <property type="molecule type" value="Genomic_DNA"/>
</dbReference>
<sequence length="1292" mass="143046">MSSSVTLILRACLWLVVTLLVTLAIAVTTLRVALPNLNKYQSEIELWVNQHSGFEFSIQDVSGFWRNTHPSIALQGVKASLPNVKDTTFSVERVEVEFDLIQSLVQMRPVVADLVMNQMYLDIRSVDLFPERNEDDKNPTKSNTSKRVIQELDNLLLKTLVDVTAKNSTIIYRTISDEERQLDIETLKWQNSGKHHLAEGVVSIKEANLNSLSVSANFVDGGSLADVTGEFYVSADSISVNPWLTHYMQAESGIESGTVSLNSWVTLRNSQPVSAYVEVLPSELTWNEDGQHELMVESGIFKLAPVDDGWQVNGHSLNLRTDFRPWSEFDVAFKWIKGSWQLNVSELDIATITPLIKLLPDSEQSSQMMNSLAPGGSVSDIRVSMGPEMESLRYSARFSDLAIEQWELLPGFSQVSGSVFGSLSEAKASLNVIDDVFPYGDVFQAPLNIKQGQVDIVWQQDENGWKLWSDKVTAATPDLQVLGAFRLDFPNDASPYLSFYGEADAYNVGETWRYLPTLALGQDLTDYLSTAIQAGKADAVKLLWHGELAQYPYTNHDGIFQIWVGLEDAKFSFDTSWPLITDLQLDLLFENAAMHLDSRSAQLMDVTADRITGRIPYLGEGGHIEIEAKATASGNAVRDYMTASPLVDSVGAALTALQVSGDVSSEFQLNIPFDAEKEPRAWGYADLNGNHVEIEAPPIVLENTTGRIEFDNDVVTAHGLAADLLEQGVSIDFKGLNDGPGYAVDIDVIGDWDIKPLEPYIGEKWLSRLSGHALWQSQIDIQLNDIGFSYQLDLQSDLKYLASDYPYPLAKKSLESGSARLQASGNQEAITARLQLPSTKYQAEIDITGDVPELTATNLVLGRGGYKISPVVGHHALIRTDKFNADDWLSVLMNSSNQPSNAVLSQMDTPSIPAPSRVTFESKELILGGISWNDVDFSARKNKQAWQMEISSQELEGDINYLPPYDLTVSLDRLHLFFPEWSEKTNQETLLRRKEKEAPLVSELDKKIHDTMPNLTMTLNDFWLQGYKVGKVDVEMTRKEDRIEWNKIQVRSGGNKADVSGWWKLKGDTSHSSLTVDFEGENNSELMERFGITSGIQKAPFALKGKLDWDGSPWGIKIDTLSGNVETQFGKGIISDVSGAARLLGLFSLDSILRKMQLDFSDVFDKGMAFNSITGTGEIQNGIFLTNDLNMDAVAGEMKIKGIANLNTRQVDAEVNFTPDITSGIPVLTAFAVTPQTALYVLAVTTVISPVVEVFTQVNYSVKGPLESPTVSELSRSSGEFKLPEKLRKLAQ</sequence>
<protein>
    <recommendedName>
        <fullName evidence="1">YhdP central domain-containing protein</fullName>
    </recommendedName>
</protein>
<dbReference type="GeneID" id="300177388"/>
<dbReference type="OrthoDB" id="9762238at2"/>
<comment type="caution">
    <text evidence="2">The sequence shown here is derived from an EMBL/GenBank/DDBJ whole genome shotgun (WGS) entry which is preliminary data.</text>
</comment>
<dbReference type="Pfam" id="PF13116">
    <property type="entry name" value="YhdP"/>
    <property type="match status" value="1"/>
</dbReference>
<reference evidence="2 3" key="1">
    <citation type="submission" date="2015-11" db="EMBL/GenBank/DDBJ databases">
        <title>Draft WGS of Vibrio toranzoniae.</title>
        <authorList>
            <person name="Lasa A."/>
            <person name="Romalde J.L."/>
        </authorList>
    </citation>
    <scope>NUCLEOTIDE SEQUENCE [LARGE SCALE GENOMIC DNA]</scope>
    <source>
        <strain evidence="2 3">Vb 10.8</strain>
    </source>
</reference>
<proteinExistence type="predicted"/>
<dbReference type="Proteomes" id="UP000057389">
    <property type="component" value="Unassembled WGS sequence"/>
</dbReference>
<name>A0A120DHA2_9VIBR</name>
<evidence type="ECO:0000313" key="2">
    <source>
        <dbReference type="EMBL" id="KWU02131.1"/>
    </source>
</evidence>